<evidence type="ECO:0000256" key="2">
    <source>
        <dbReference type="ARBA" id="ARBA00005551"/>
    </source>
</evidence>
<comment type="subcellular location">
    <subcellularLocation>
        <location evidence="1">Membrane</location>
        <topology evidence="1">Multi-pass membrane protein</topology>
    </subcellularLocation>
</comment>
<evidence type="ECO:0000256" key="8">
    <source>
        <dbReference type="SAM" id="Phobius"/>
    </source>
</evidence>
<feature type="transmembrane region" description="Helical" evidence="8">
    <location>
        <begin position="57"/>
        <end position="76"/>
    </location>
</feature>
<dbReference type="NCBIfam" id="NF007950">
    <property type="entry name" value="PRK10669.1"/>
    <property type="match status" value="1"/>
</dbReference>
<dbReference type="EMBL" id="JABFDN010000001">
    <property type="protein sequence ID" value="NPU63559.1"/>
    <property type="molecule type" value="Genomic_DNA"/>
</dbReference>
<feature type="transmembrane region" description="Helical" evidence="8">
    <location>
        <begin position="114"/>
        <end position="136"/>
    </location>
</feature>
<dbReference type="InterPro" id="IPR006153">
    <property type="entry name" value="Cation/H_exchanger_TM"/>
</dbReference>
<keyword evidence="4 8" id="KW-0812">Transmembrane</keyword>
<name>A0ABX2C5J4_9BRAD</name>
<dbReference type="SUPFAM" id="SSF51735">
    <property type="entry name" value="NAD(P)-binding Rossmann-fold domains"/>
    <property type="match status" value="1"/>
</dbReference>
<dbReference type="Pfam" id="PF00999">
    <property type="entry name" value="Na_H_Exchanger"/>
    <property type="match status" value="1"/>
</dbReference>
<feature type="transmembrane region" description="Helical" evidence="8">
    <location>
        <begin position="191"/>
        <end position="216"/>
    </location>
</feature>
<evidence type="ECO:0000256" key="6">
    <source>
        <dbReference type="ARBA" id="ARBA00023136"/>
    </source>
</evidence>
<keyword evidence="3" id="KW-0813">Transport</keyword>
<feature type="transmembrane region" description="Helical" evidence="8">
    <location>
        <begin position="378"/>
        <end position="401"/>
    </location>
</feature>
<feature type="transmembrane region" description="Helical" evidence="8">
    <location>
        <begin position="148"/>
        <end position="171"/>
    </location>
</feature>
<evidence type="ECO:0000256" key="7">
    <source>
        <dbReference type="SAM" id="MobiDB-lite"/>
    </source>
</evidence>
<dbReference type="InterPro" id="IPR038770">
    <property type="entry name" value="Na+/solute_symporter_sf"/>
</dbReference>
<comment type="similarity">
    <text evidence="2">Belongs to the monovalent cation:proton antiporter 2 (CPA2) transporter (TC 2.A.37) family.</text>
</comment>
<organism evidence="10 11">
    <name type="scientific">Bradyrhizobium aeschynomenes</name>
    <dbReference type="NCBI Taxonomy" id="2734909"/>
    <lineage>
        <taxon>Bacteria</taxon>
        <taxon>Pseudomonadati</taxon>
        <taxon>Pseudomonadota</taxon>
        <taxon>Alphaproteobacteria</taxon>
        <taxon>Hyphomicrobiales</taxon>
        <taxon>Nitrobacteraceae</taxon>
        <taxon>Bradyrhizobium</taxon>
    </lineage>
</organism>
<feature type="transmembrane region" description="Helical" evidence="8">
    <location>
        <begin position="236"/>
        <end position="265"/>
    </location>
</feature>
<feature type="region of interest" description="Disordered" evidence="7">
    <location>
        <begin position="558"/>
        <end position="582"/>
    </location>
</feature>
<dbReference type="Gene3D" id="3.40.50.720">
    <property type="entry name" value="NAD(P)-binding Rossmann-like Domain"/>
    <property type="match status" value="1"/>
</dbReference>
<dbReference type="Proteomes" id="UP000886476">
    <property type="component" value="Unassembled WGS sequence"/>
</dbReference>
<feature type="transmembrane region" description="Helical" evidence="8">
    <location>
        <begin position="285"/>
        <end position="303"/>
    </location>
</feature>
<evidence type="ECO:0000256" key="1">
    <source>
        <dbReference type="ARBA" id="ARBA00004141"/>
    </source>
</evidence>
<evidence type="ECO:0000259" key="9">
    <source>
        <dbReference type="PROSITE" id="PS51201"/>
    </source>
</evidence>
<comment type="caution">
    <text evidence="10">The sequence shown here is derived from an EMBL/GenBank/DDBJ whole genome shotgun (WGS) entry which is preliminary data.</text>
</comment>
<evidence type="ECO:0000313" key="11">
    <source>
        <dbReference type="Proteomes" id="UP000886476"/>
    </source>
</evidence>
<accession>A0ABX2C5J4</accession>
<proteinExistence type="inferred from homology"/>
<evidence type="ECO:0000256" key="5">
    <source>
        <dbReference type="ARBA" id="ARBA00022989"/>
    </source>
</evidence>
<feature type="transmembrane region" description="Helical" evidence="8">
    <location>
        <begin position="88"/>
        <end position="108"/>
    </location>
</feature>
<reference evidence="10" key="1">
    <citation type="submission" date="2020-05" db="EMBL/GenBank/DDBJ databases">
        <title>Nod-independent and nitrogen-fixing Bradyrhizobium aeschynomene sp. nov. isolated from nodules of Aeschynomene indica.</title>
        <authorList>
            <person name="Zhang Z."/>
        </authorList>
    </citation>
    <scope>NUCLEOTIDE SEQUENCE</scope>
    <source>
        <strain evidence="10">83012</strain>
    </source>
</reference>
<keyword evidence="5 8" id="KW-1133">Transmembrane helix</keyword>
<keyword evidence="11" id="KW-1185">Reference proteome</keyword>
<feature type="domain" description="RCK N-terminal" evidence="9">
    <location>
        <begin position="428"/>
        <end position="545"/>
    </location>
</feature>
<feature type="transmembrane region" description="Helical" evidence="8">
    <location>
        <begin position="6"/>
        <end position="26"/>
    </location>
</feature>
<dbReference type="InterPro" id="IPR003148">
    <property type="entry name" value="RCK_N"/>
</dbReference>
<dbReference type="InterPro" id="IPR036291">
    <property type="entry name" value="NAD(P)-bd_dom_sf"/>
</dbReference>
<evidence type="ECO:0000313" key="10">
    <source>
        <dbReference type="EMBL" id="NPU63559.1"/>
    </source>
</evidence>
<keyword evidence="6 8" id="KW-0472">Membrane</keyword>
<sequence>MPHDTPLIATIVAGLGLAFVFGALAQRFRFPPLVGYLLAGVAVGPFTPGFVADQALATELAELGIILLMFGVGLHFSLKDLMSVRAIAVPGAIVQITVATLMGMALSWAMGWSIGGGLVFGLALSVASTVVLLRALQERRLMDTERGRIAVGWLIVEDLAMVLALVLIPAFASLQTGNGDVAAADPLAARFGLGLTGVLLLTFAKIGVFMAVMLLVGRRLIPWILHYIAHTGSRELFRLAVLAIALGVAFGSTKLFGVSLALGAFFAGMMLGESPLSQRAAQESLPLRDAFAVLFFVSAGMLFDPASIIREPWPLLATLFIILFGKSIAAFLIVVAFRHPASTALTISASLAQIGEFSFILAEIGGATNLLPKAGRDLILAGAIISIMLNPLMFAALDWLLPRLERRRDDPAMPAAVPPKEVPVTGLTEHTIVVGYGRVGRLVGEALQQRGHAFLAVETSEDILKQLKDAGIETITGNAARSNVLRATNPSAAHALVIAIPEAFEAGQIVEQARAANPALHIVARAHSDAEVDHLTSLGADRVIMGEREIARGMIEELDTRPPDPAPELAPQRAAENVQVQA</sequence>
<protein>
    <submittedName>
        <fullName evidence="10">Kef family K(+) transporter</fullName>
    </submittedName>
</protein>
<feature type="transmembrane region" description="Helical" evidence="8">
    <location>
        <begin position="33"/>
        <end position="51"/>
    </location>
</feature>
<feature type="transmembrane region" description="Helical" evidence="8">
    <location>
        <begin position="315"/>
        <end position="337"/>
    </location>
</feature>
<dbReference type="Gene3D" id="1.20.1530.20">
    <property type="match status" value="1"/>
</dbReference>
<dbReference type="PANTHER" id="PTHR42751:SF1">
    <property type="entry name" value="CATION_PROTON ANTIPORTER YBAL-RELATED"/>
    <property type="match status" value="1"/>
</dbReference>
<dbReference type="RefSeq" id="WP_172108126.1">
    <property type="nucleotide sequence ID" value="NZ_JABFDN010000001.1"/>
</dbReference>
<dbReference type="PANTHER" id="PTHR42751">
    <property type="entry name" value="SODIUM/HYDROGEN EXCHANGER FAMILY/TRKA DOMAIN PROTEIN"/>
    <property type="match status" value="1"/>
</dbReference>
<dbReference type="Pfam" id="PF02254">
    <property type="entry name" value="TrkA_N"/>
    <property type="match status" value="1"/>
</dbReference>
<evidence type="ECO:0000256" key="3">
    <source>
        <dbReference type="ARBA" id="ARBA00022448"/>
    </source>
</evidence>
<dbReference type="PROSITE" id="PS51201">
    <property type="entry name" value="RCK_N"/>
    <property type="match status" value="1"/>
</dbReference>
<gene>
    <name evidence="10" type="ORF">HL667_00945</name>
</gene>
<evidence type="ECO:0000256" key="4">
    <source>
        <dbReference type="ARBA" id="ARBA00022692"/>
    </source>
</evidence>